<dbReference type="Proteomes" id="UP000031967">
    <property type="component" value="Unassembled WGS sequence"/>
</dbReference>
<organism evidence="1 2">
    <name type="scientific">Gordoniibacillus kamchatkensis</name>
    <dbReference type="NCBI Taxonomy" id="1590651"/>
    <lineage>
        <taxon>Bacteria</taxon>
        <taxon>Bacillati</taxon>
        <taxon>Bacillota</taxon>
        <taxon>Bacilli</taxon>
        <taxon>Bacillales</taxon>
        <taxon>Paenibacillaceae</taxon>
        <taxon>Gordoniibacillus</taxon>
    </lineage>
</organism>
<comment type="caution">
    <text evidence="1">The sequence shown here is derived from an EMBL/GenBank/DDBJ whole genome shotgun (WGS) entry which is preliminary data.</text>
</comment>
<accession>A0ABR5AI85</accession>
<proteinExistence type="predicted"/>
<evidence type="ECO:0000313" key="1">
    <source>
        <dbReference type="EMBL" id="KIL40612.1"/>
    </source>
</evidence>
<evidence type="ECO:0000313" key="2">
    <source>
        <dbReference type="Proteomes" id="UP000031967"/>
    </source>
</evidence>
<gene>
    <name evidence="1" type="ORF">SD70_12355</name>
</gene>
<dbReference type="Pfam" id="PF08889">
    <property type="entry name" value="WbqC"/>
    <property type="match status" value="1"/>
</dbReference>
<dbReference type="InterPro" id="IPR014985">
    <property type="entry name" value="WbqC"/>
</dbReference>
<reference evidence="1 2" key="1">
    <citation type="submission" date="2014-12" db="EMBL/GenBank/DDBJ databases">
        <title>Draft genome sequence of Paenibacillus kamchatkensis strain B-2647.</title>
        <authorList>
            <person name="Karlyshev A.V."/>
            <person name="Kudryashova E.B."/>
        </authorList>
    </citation>
    <scope>NUCLEOTIDE SEQUENCE [LARGE SCALE GENOMIC DNA]</scope>
    <source>
        <strain evidence="1 2">VKM B-2647</strain>
    </source>
</reference>
<protein>
    <submittedName>
        <fullName evidence="1">WbqC-like protein</fullName>
    </submittedName>
</protein>
<keyword evidence="2" id="KW-1185">Reference proteome</keyword>
<dbReference type="EMBL" id="JXAK01000019">
    <property type="protein sequence ID" value="KIL40612.1"/>
    <property type="molecule type" value="Genomic_DNA"/>
</dbReference>
<name>A0ABR5AI85_9BACL</name>
<sequence>MKIAIMQPYLFPYIGYYQLIHASDIFVIYDDANYINRGWINRNYILIQGKKHLFTLNLVASSCFKKINEIEIGDNSSKLAKTIKYSYGKAPFFENIFPIVEDILFYKNKNLADFISNSLKLVSEYLSIETKFIRSSSLPYNQEAKGQYKVIDICKKLNANMYMNPIGGKHQSAAFVKENLALTFLKPSIPHYVQFKNEFIPGLSMLDVLMFNSKEDIRNMLEQYTLESET</sequence>